<dbReference type="PROSITE" id="PS51257">
    <property type="entry name" value="PROKAR_LIPOPROTEIN"/>
    <property type="match status" value="1"/>
</dbReference>
<dbReference type="RefSeq" id="WP_130049473.1">
    <property type="nucleotide sequence ID" value="NZ_SEZK01000111.1"/>
</dbReference>
<dbReference type="AlphaFoldDB" id="A0A4Q5KIM1"/>
<keyword evidence="4" id="KW-1185">Reference proteome</keyword>
<evidence type="ECO:0008006" key="5">
    <source>
        <dbReference type="Google" id="ProtNLM"/>
    </source>
</evidence>
<proteinExistence type="predicted"/>
<name>A0A4Q5KIM1_9GAMM</name>
<evidence type="ECO:0000313" key="1">
    <source>
        <dbReference type="EMBL" id="RYU46060.1"/>
    </source>
</evidence>
<dbReference type="Proteomes" id="UP000294063">
    <property type="component" value="Unassembled WGS sequence"/>
</dbReference>
<evidence type="ECO:0000313" key="4">
    <source>
        <dbReference type="Proteomes" id="UP000294166"/>
    </source>
</evidence>
<protein>
    <recommendedName>
        <fullName evidence="5">Lipoprotein</fullName>
    </recommendedName>
</protein>
<accession>A0A4Q5KIM1</accession>
<organism evidence="1 3">
    <name type="scientific">Aliivibrio finisterrensis</name>
    <dbReference type="NCBI Taxonomy" id="511998"/>
    <lineage>
        <taxon>Bacteria</taxon>
        <taxon>Pseudomonadati</taxon>
        <taxon>Pseudomonadota</taxon>
        <taxon>Gammaproteobacteria</taxon>
        <taxon>Vibrionales</taxon>
        <taxon>Vibrionaceae</taxon>
        <taxon>Aliivibrio</taxon>
    </lineage>
</organism>
<evidence type="ECO:0000313" key="2">
    <source>
        <dbReference type="EMBL" id="RYU62732.1"/>
    </source>
</evidence>
<sequence length="110" mass="11980">MKHTKYTLFLLMTGILSGCSVIDNNTRDNTSIQRKAAFALGTSADKIRIENRTADLMKVEFDAIYKGRRFQCYYTGGVLVTSDAICSATDGKRTPSSANCNALLKAAGKC</sequence>
<dbReference type="Proteomes" id="UP000294166">
    <property type="component" value="Unassembled WGS sequence"/>
</dbReference>
<comment type="caution">
    <text evidence="1">The sequence shown here is derived from an EMBL/GenBank/DDBJ whole genome shotgun (WGS) entry which is preliminary data.</text>
</comment>
<gene>
    <name evidence="2" type="ORF">ERW53_15100</name>
    <name evidence="1" type="ORF">ERW57_19425</name>
</gene>
<dbReference type="EMBL" id="SEZN01000030">
    <property type="protein sequence ID" value="RYU62732.1"/>
    <property type="molecule type" value="Genomic_DNA"/>
</dbReference>
<reference evidence="3 4" key="1">
    <citation type="submission" date="2019-02" db="EMBL/GenBank/DDBJ databases">
        <title>Genome sequences of Aliivibrio finisterrensis strains from farmed Atlantic salmon.</title>
        <authorList>
            <person name="Bowman J.P."/>
        </authorList>
    </citation>
    <scope>NUCLEOTIDE SEQUENCE [LARGE SCALE GENOMIC DNA]</scope>
    <source>
        <strain evidence="2 4">A21</strain>
        <strain evidence="1 3">A46</strain>
    </source>
</reference>
<evidence type="ECO:0000313" key="3">
    <source>
        <dbReference type="Proteomes" id="UP000294063"/>
    </source>
</evidence>
<dbReference type="EMBL" id="SEZK01000111">
    <property type="protein sequence ID" value="RYU46060.1"/>
    <property type="molecule type" value="Genomic_DNA"/>
</dbReference>